<evidence type="ECO:0000313" key="10">
    <source>
        <dbReference type="EMBL" id="EJU21506.1"/>
    </source>
</evidence>
<keyword evidence="6 7" id="KW-0472">Membrane</keyword>
<accession>J4W6E4</accession>
<evidence type="ECO:0000313" key="9">
    <source>
        <dbReference type="EMBL" id="EHL17281.1"/>
    </source>
</evidence>
<dbReference type="InterPro" id="IPR025713">
    <property type="entry name" value="MotB-like_N_dom"/>
</dbReference>
<comment type="similarity">
    <text evidence="2">Belongs to the MotB family.</text>
</comment>
<evidence type="ECO:0000313" key="12">
    <source>
        <dbReference type="Proteomes" id="UP000017818"/>
    </source>
</evidence>
<evidence type="ECO:0000256" key="6">
    <source>
        <dbReference type="ARBA" id="ARBA00023136"/>
    </source>
</evidence>
<reference evidence="9 12" key="1">
    <citation type="submission" date="2012-05" db="EMBL/GenBank/DDBJ databases">
        <title>The Genome Sequence of Eubacteriaceae bacterium CM2.</title>
        <authorList>
            <consortium name="The Broad Institute Genome Sequencing Platform"/>
            <person name="Earl A."/>
            <person name="Ward D."/>
            <person name="Feldgarden M."/>
            <person name="Gevers D."/>
            <person name="Sizova M."/>
            <person name="Hazen A."/>
            <person name="Epstein S."/>
            <person name="Walker B."/>
            <person name="Young S.K."/>
            <person name="Zeng Q."/>
            <person name="Gargeya S."/>
            <person name="Fitzgerald M."/>
            <person name="Haas B."/>
            <person name="Abouelleil A."/>
            <person name="Alvarado L."/>
            <person name="Arachchi H.M."/>
            <person name="Berlin A."/>
            <person name="Chapman S.B."/>
            <person name="Goldberg J."/>
            <person name="Griggs A."/>
            <person name="Gujja S."/>
            <person name="Hansen M."/>
            <person name="Howarth C."/>
            <person name="Imamovic A."/>
            <person name="Larimer J."/>
            <person name="McCowen C."/>
            <person name="Montmayeur A."/>
            <person name="Murphy C."/>
            <person name="Neiman D."/>
            <person name="Pearson M."/>
            <person name="Priest M."/>
            <person name="Roberts A."/>
            <person name="Saif S."/>
            <person name="Shea T."/>
            <person name="Sisk P."/>
            <person name="Sykes S."/>
            <person name="Wortman J."/>
            <person name="Nusbaum C."/>
            <person name="Birren B."/>
        </authorList>
    </citation>
    <scope>NUCLEOTIDE SEQUENCE [LARGE SCALE GENOMIC DNA]</scope>
    <source>
        <strain evidence="9 12">CM2</strain>
    </source>
</reference>
<sequence>MAKKQVIEEIKMGAPEYMNTYGDMMTLLLCFFVILFSMSNIDAKKFEAIVVSFSGSLGVLSGGNTLTHEDVIDQGSISDKSNSEITELDNFKQLEEKIKEYLEENNLADKVKVLNEDQGLLLRFQDSILFDQGSASLKSQSNVILKYISDILKSPNFKDKFITVEGHTDNVPIKNSTYSSNWELSVARACNVVRYLIEVQGLDPTRFSAAGYSEYHPVGKNDTVENMGKNRRVDIMIMKSKNFTPTK</sequence>
<dbReference type="InterPro" id="IPR006665">
    <property type="entry name" value="OmpA-like"/>
</dbReference>
<dbReference type="EMBL" id="ALNK01000027">
    <property type="protein sequence ID" value="EJU21506.1"/>
    <property type="molecule type" value="Genomic_DNA"/>
</dbReference>
<dbReference type="RefSeq" id="WP_009527085.1">
    <property type="nucleotide sequence ID" value="NZ_ALNK01000027.1"/>
</dbReference>
<dbReference type="PANTHER" id="PTHR30329:SF21">
    <property type="entry name" value="LIPOPROTEIN YIAD-RELATED"/>
    <property type="match status" value="1"/>
</dbReference>
<evidence type="ECO:0000256" key="2">
    <source>
        <dbReference type="ARBA" id="ARBA00008914"/>
    </source>
</evidence>
<comment type="subcellular location">
    <subcellularLocation>
        <location evidence="1">Cell membrane</location>
        <topology evidence="1">Single-pass membrane protein</topology>
    </subcellularLocation>
</comment>
<dbReference type="HOGENOM" id="CLU_016890_0_0_9"/>
<feature type="domain" description="OmpA-like" evidence="8">
    <location>
        <begin position="117"/>
        <end position="241"/>
    </location>
</feature>
<dbReference type="SUPFAM" id="SSF103088">
    <property type="entry name" value="OmpA-like"/>
    <property type="match status" value="1"/>
</dbReference>
<dbReference type="PANTHER" id="PTHR30329">
    <property type="entry name" value="STATOR ELEMENT OF FLAGELLAR MOTOR COMPLEX"/>
    <property type="match status" value="1"/>
</dbReference>
<evidence type="ECO:0000256" key="1">
    <source>
        <dbReference type="ARBA" id="ARBA00004162"/>
    </source>
</evidence>
<name>J4W6E4_9FIRM</name>
<dbReference type="Proteomes" id="UP000017818">
    <property type="component" value="Unassembled WGS sequence"/>
</dbReference>
<organism evidence="10 11">
    <name type="scientific">Peptoanaerobacter stomatis</name>
    <dbReference type="NCBI Taxonomy" id="796937"/>
    <lineage>
        <taxon>Bacteria</taxon>
        <taxon>Bacillati</taxon>
        <taxon>Bacillota</taxon>
        <taxon>Clostridia</taxon>
        <taxon>Peptostreptococcales</taxon>
        <taxon>Filifactoraceae</taxon>
        <taxon>Peptoanaerobacter</taxon>
    </lineage>
</organism>
<evidence type="ECO:0000256" key="5">
    <source>
        <dbReference type="ARBA" id="ARBA00022989"/>
    </source>
</evidence>
<dbReference type="GO" id="GO:0005886">
    <property type="term" value="C:plasma membrane"/>
    <property type="evidence" value="ECO:0007669"/>
    <property type="project" value="UniProtKB-SubCell"/>
</dbReference>
<dbReference type="Pfam" id="PF00691">
    <property type="entry name" value="OmpA"/>
    <property type="match status" value="1"/>
</dbReference>
<evidence type="ECO:0000256" key="7">
    <source>
        <dbReference type="PROSITE-ProRule" id="PRU00473"/>
    </source>
</evidence>
<dbReference type="PROSITE" id="PS51123">
    <property type="entry name" value="OMPA_2"/>
    <property type="match status" value="1"/>
</dbReference>
<dbReference type="Pfam" id="PF13677">
    <property type="entry name" value="MotB_plug"/>
    <property type="match status" value="1"/>
</dbReference>
<evidence type="ECO:0000256" key="4">
    <source>
        <dbReference type="ARBA" id="ARBA00022692"/>
    </source>
</evidence>
<accession>V9HV57</accession>
<dbReference type="InterPro" id="IPR036737">
    <property type="entry name" value="OmpA-like_sf"/>
</dbReference>
<dbReference type="EMBL" id="AFZF02000004">
    <property type="protein sequence ID" value="EHL17281.1"/>
    <property type="molecule type" value="Genomic_DNA"/>
</dbReference>
<dbReference type="Gene3D" id="3.30.1330.60">
    <property type="entry name" value="OmpA-like domain"/>
    <property type="match status" value="1"/>
</dbReference>
<evidence type="ECO:0000313" key="11">
    <source>
        <dbReference type="Proteomes" id="UP000005244"/>
    </source>
</evidence>
<evidence type="ECO:0000256" key="3">
    <source>
        <dbReference type="ARBA" id="ARBA00022475"/>
    </source>
</evidence>
<dbReference type="OrthoDB" id="9815217at2"/>
<dbReference type="CDD" id="cd07185">
    <property type="entry name" value="OmpA_C-like"/>
    <property type="match status" value="1"/>
</dbReference>
<protein>
    <submittedName>
        <fullName evidence="10">OmpA family protein</fullName>
    </submittedName>
</protein>
<dbReference type="Proteomes" id="UP000005244">
    <property type="component" value="Unassembled WGS sequence"/>
</dbReference>
<reference evidence="10 11" key="2">
    <citation type="submission" date="2012-07" db="EMBL/GenBank/DDBJ databases">
        <authorList>
            <person name="Durkin A.S."/>
            <person name="McCorrison J."/>
            <person name="Torralba M."/>
            <person name="Gillis M."/>
            <person name="Methe B."/>
            <person name="Sutton G."/>
            <person name="Nelson K.E."/>
        </authorList>
    </citation>
    <scope>NUCLEOTIDE SEQUENCE [LARGE SCALE GENOMIC DNA]</scope>
    <source>
        <strain evidence="10 11">OBRC8</strain>
    </source>
</reference>
<dbReference type="PATRIC" id="fig|796939.3.peg.1053"/>
<gene>
    <name evidence="10" type="ORF">HMPREF1143_0353</name>
    <name evidence="9" type="ORF">HMPREF9630_00448</name>
</gene>
<evidence type="ECO:0000259" key="8">
    <source>
        <dbReference type="PROSITE" id="PS51123"/>
    </source>
</evidence>
<keyword evidence="11" id="KW-1185">Reference proteome</keyword>
<dbReference type="AlphaFoldDB" id="J4W6E4"/>
<proteinExistence type="inferred from homology"/>
<comment type="caution">
    <text evidence="10">The sequence shown here is derived from an EMBL/GenBank/DDBJ whole genome shotgun (WGS) entry which is preliminary data.</text>
</comment>
<keyword evidence="4" id="KW-0812">Transmembrane</keyword>
<keyword evidence="5" id="KW-1133">Transmembrane helix</keyword>
<keyword evidence="3" id="KW-1003">Cell membrane</keyword>
<dbReference type="InterPro" id="IPR050330">
    <property type="entry name" value="Bact_OuterMem_StrucFunc"/>
</dbReference>